<evidence type="ECO:0000313" key="17">
    <source>
        <dbReference type="Proteomes" id="UP001177023"/>
    </source>
</evidence>
<feature type="non-terminal residue" evidence="16">
    <location>
        <position position="1"/>
    </location>
</feature>
<dbReference type="EMBL" id="CATQJA010002655">
    <property type="protein sequence ID" value="CAJ0579180.1"/>
    <property type="molecule type" value="Genomic_DNA"/>
</dbReference>
<evidence type="ECO:0000256" key="7">
    <source>
        <dbReference type="ARBA" id="ARBA00023053"/>
    </source>
</evidence>
<evidence type="ECO:0000256" key="15">
    <source>
        <dbReference type="SAM" id="Phobius"/>
    </source>
</evidence>
<evidence type="ECO:0000256" key="10">
    <source>
        <dbReference type="ARBA" id="ARBA00023180"/>
    </source>
</evidence>
<feature type="region of interest" description="Disordered" evidence="14">
    <location>
        <begin position="656"/>
        <end position="675"/>
    </location>
</feature>
<evidence type="ECO:0000256" key="13">
    <source>
        <dbReference type="RuleBase" id="RU000679"/>
    </source>
</evidence>
<organism evidence="16 17">
    <name type="scientific">Mesorhabditis spiculigera</name>
    <dbReference type="NCBI Taxonomy" id="96644"/>
    <lineage>
        <taxon>Eukaryota</taxon>
        <taxon>Metazoa</taxon>
        <taxon>Ecdysozoa</taxon>
        <taxon>Nematoda</taxon>
        <taxon>Chromadorea</taxon>
        <taxon>Rhabditida</taxon>
        <taxon>Rhabditina</taxon>
        <taxon>Rhabditomorpha</taxon>
        <taxon>Rhabditoidea</taxon>
        <taxon>Rhabditidae</taxon>
        <taxon>Mesorhabditinae</taxon>
        <taxon>Mesorhabditis</taxon>
    </lineage>
</organism>
<keyword evidence="9 15" id="KW-0472">Membrane</keyword>
<keyword evidence="8 13" id="KW-0406">Ion transport</keyword>
<evidence type="ECO:0000256" key="2">
    <source>
        <dbReference type="ARBA" id="ARBA00007193"/>
    </source>
</evidence>
<protein>
    <submittedName>
        <fullName evidence="16">Uncharacterized protein</fullName>
    </submittedName>
</protein>
<dbReference type="Pfam" id="PF00858">
    <property type="entry name" value="ASC"/>
    <property type="match status" value="2"/>
</dbReference>
<keyword evidence="6 15" id="KW-1133">Transmembrane helix</keyword>
<evidence type="ECO:0000256" key="14">
    <source>
        <dbReference type="SAM" id="MobiDB-lite"/>
    </source>
</evidence>
<keyword evidence="4 13" id="KW-0894">Sodium channel</keyword>
<feature type="region of interest" description="Disordered" evidence="14">
    <location>
        <begin position="35"/>
        <end position="66"/>
    </location>
</feature>
<keyword evidence="10" id="KW-0325">Glycoprotein</keyword>
<comment type="subcellular location">
    <subcellularLocation>
        <location evidence="1">Membrane</location>
        <topology evidence="1">Multi-pass membrane protein</topology>
    </subcellularLocation>
</comment>
<dbReference type="Gene3D" id="1.10.287.770">
    <property type="entry name" value="YojJ-like"/>
    <property type="match status" value="1"/>
</dbReference>
<evidence type="ECO:0000256" key="11">
    <source>
        <dbReference type="ARBA" id="ARBA00023201"/>
    </source>
</evidence>
<name>A0AA36D1F2_9BILA</name>
<dbReference type="AlphaFoldDB" id="A0AA36D1F2"/>
<comment type="similarity">
    <text evidence="2 13">Belongs to the amiloride-sensitive sodium channel (TC 1.A.6) family.</text>
</comment>
<feature type="compositionally biased region" description="Basic and acidic residues" evidence="14">
    <location>
        <begin position="36"/>
        <end position="48"/>
    </location>
</feature>
<keyword evidence="3 13" id="KW-0813">Transport</keyword>
<keyword evidence="17" id="KW-1185">Reference proteome</keyword>
<keyword evidence="11 13" id="KW-0739">Sodium transport</keyword>
<sequence>MSETDFDEVDDFDVDFDYTRPRLFPSEVKAILRQLTPDERGIDPERISRASQEPPPSEHDSAGEAEDEAAEIPNVYIHVHDEEGRYYTDLTTFHGMRRIFVAQTWASRVFWCVVVINCLVFFMLFSGRTIISYHRKSSFMMKSSRLSISPFNDMKFKLCKHSSRLNCSQFDLNAVYKCKEVEDDCVLFYDFLFGLKHILKKVKKNLVIDHLTKEMALIPMELTLFLGLPVKSRACAKCARILLPASEGGHCMDSWHELKVPKSFIPNSSYTLRLCERLRIAAYYYEANDCIPKAHFSLFNGNFTECAKPIVPTEKEIKKIQNFRCVPECEKTDLDVRLEKYYQKAKIKSSRRFSKLEIVMDTNIEERTETRKIGLIDVLSLIGGATSLFLGCSCVTLMEMFIYIFKSTISLITRKVPERGTLYDLETDLMQSTSIARTRRRAFQTTFQLTPQAADPILDRLSARSISLVPLSPVRRLSTLSFTHFGRTPMRRERSGSLTSVQTLPVQRLEEQSTSREWTEPTFEKRRPPSLRQLRENVIFNRHSSHSIEKIVRNLPVDKRMSMDLNDEGKYLCRQTAVDIPDEELREYFADNGLEYPEKEVKARKPDPRLQKIHAMPSETGSTRSSMSHRSLHSLHSLRSVRQDEVALVTVVRADENSRRRPSKAFNKKMPLNDF</sequence>
<evidence type="ECO:0000256" key="8">
    <source>
        <dbReference type="ARBA" id="ARBA00023065"/>
    </source>
</evidence>
<proteinExistence type="inferred from homology"/>
<evidence type="ECO:0000256" key="3">
    <source>
        <dbReference type="ARBA" id="ARBA00022448"/>
    </source>
</evidence>
<evidence type="ECO:0000256" key="12">
    <source>
        <dbReference type="ARBA" id="ARBA00023303"/>
    </source>
</evidence>
<dbReference type="PANTHER" id="PTHR11690:SF5">
    <property type="entry name" value="DEGENERIN LIKE"/>
    <property type="match status" value="1"/>
</dbReference>
<dbReference type="Proteomes" id="UP001177023">
    <property type="component" value="Unassembled WGS sequence"/>
</dbReference>
<dbReference type="PANTHER" id="PTHR11690">
    <property type="entry name" value="AMILORIDE-SENSITIVE SODIUM CHANNEL-RELATED"/>
    <property type="match status" value="1"/>
</dbReference>
<keyword evidence="12 13" id="KW-0407">Ion channel</keyword>
<evidence type="ECO:0000256" key="1">
    <source>
        <dbReference type="ARBA" id="ARBA00004141"/>
    </source>
</evidence>
<gene>
    <name evidence="16" type="ORF">MSPICULIGERA_LOCUS17410</name>
</gene>
<feature type="transmembrane region" description="Helical" evidence="15">
    <location>
        <begin position="108"/>
        <end position="131"/>
    </location>
</feature>
<evidence type="ECO:0000256" key="4">
    <source>
        <dbReference type="ARBA" id="ARBA00022461"/>
    </source>
</evidence>
<reference evidence="16" key="1">
    <citation type="submission" date="2023-06" db="EMBL/GenBank/DDBJ databases">
        <authorList>
            <person name="Delattre M."/>
        </authorList>
    </citation>
    <scope>NUCLEOTIDE SEQUENCE</scope>
    <source>
        <strain evidence="16">AF72</strain>
    </source>
</reference>
<evidence type="ECO:0000313" key="16">
    <source>
        <dbReference type="EMBL" id="CAJ0579180.1"/>
    </source>
</evidence>
<evidence type="ECO:0000256" key="5">
    <source>
        <dbReference type="ARBA" id="ARBA00022692"/>
    </source>
</evidence>
<dbReference type="InterPro" id="IPR001873">
    <property type="entry name" value="ENaC"/>
</dbReference>
<dbReference type="GO" id="GO:0015280">
    <property type="term" value="F:ligand-gated sodium channel activity"/>
    <property type="evidence" value="ECO:0007669"/>
    <property type="project" value="TreeGrafter"/>
</dbReference>
<evidence type="ECO:0000256" key="9">
    <source>
        <dbReference type="ARBA" id="ARBA00023136"/>
    </source>
</evidence>
<dbReference type="GO" id="GO:0005886">
    <property type="term" value="C:plasma membrane"/>
    <property type="evidence" value="ECO:0007669"/>
    <property type="project" value="TreeGrafter"/>
</dbReference>
<keyword evidence="5 13" id="KW-0812">Transmembrane</keyword>
<accession>A0AA36D1F2</accession>
<comment type="caution">
    <text evidence="16">The sequence shown here is derived from an EMBL/GenBank/DDBJ whole genome shotgun (WGS) entry which is preliminary data.</text>
</comment>
<keyword evidence="7" id="KW-0915">Sodium</keyword>
<evidence type="ECO:0000256" key="6">
    <source>
        <dbReference type="ARBA" id="ARBA00022989"/>
    </source>
</evidence>